<evidence type="ECO:0000256" key="3">
    <source>
        <dbReference type="ARBA" id="ARBA00022692"/>
    </source>
</evidence>
<feature type="transmembrane region" description="Helical" evidence="7">
    <location>
        <begin position="260"/>
        <end position="281"/>
    </location>
</feature>
<protein>
    <recommendedName>
        <fullName evidence="8">Amino acid permease/ SLC12A domain-containing protein</fullName>
    </recommendedName>
</protein>
<feature type="transmembrane region" description="Helical" evidence="7">
    <location>
        <begin position="428"/>
        <end position="454"/>
    </location>
</feature>
<feature type="transmembrane region" description="Helical" evidence="7">
    <location>
        <begin position="404"/>
        <end position="422"/>
    </location>
</feature>
<dbReference type="AlphaFoldDB" id="A0AAF0DWM1"/>
<evidence type="ECO:0000313" key="9">
    <source>
        <dbReference type="EMBL" id="WFC96742.1"/>
    </source>
</evidence>
<feature type="transmembrane region" description="Helical" evidence="7">
    <location>
        <begin position="110"/>
        <end position="137"/>
    </location>
</feature>
<dbReference type="InterPro" id="IPR004841">
    <property type="entry name" value="AA-permease/SLC12A_dom"/>
</dbReference>
<feature type="transmembrane region" description="Helical" evidence="7">
    <location>
        <begin position="185"/>
        <end position="206"/>
    </location>
</feature>
<evidence type="ECO:0000256" key="6">
    <source>
        <dbReference type="ARBA" id="ARBA00023136"/>
    </source>
</evidence>
<evidence type="ECO:0000313" key="10">
    <source>
        <dbReference type="Proteomes" id="UP001216638"/>
    </source>
</evidence>
<feature type="transmembrane region" description="Helical" evidence="7">
    <location>
        <begin position="516"/>
        <end position="536"/>
    </location>
</feature>
<evidence type="ECO:0000256" key="4">
    <source>
        <dbReference type="ARBA" id="ARBA00022970"/>
    </source>
</evidence>
<keyword evidence="5 7" id="KW-1133">Transmembrane helix</keyword>
<feature type="transmembrane region" description="Helical" evidence="7">
    <location>
        <begin position="474"/>
        <end position="496"/>
    </location>
</feature>
<evidence type="ECO:0000256" key="1">
    <source>
        <dbReference type="ARBA" id="ARBA00004141"/>
    </source>
</evidence>
<dbReference type="EMBL" id="CP119954">
    <property type="protein sequence ID" value="WFC96742.1"/>
    <property type="molecule type" value="Genomic_DNA"/>
</dbReference>
<feature type="transmembrane region" description="Helical" evidence="7">
    <location>
        <begin position="218"/>
        <end position="240"/>
    </location>
</feature>
<accession>A0AAF0DWM1</accession>
<keyword evidence="2" id="KW-0813">Transport</keyword>
<dbReference type="InterPro" id="IPR004840">
    <property type="entry name" value="Amino_acid_permease_CS"/>
</dbReference>
<comment type="subcellular location">
    <subcellularLocation>
        <location evidence="1">Membrane</location>
        <topology evidence="1">Multi-pass membrane protein</topology>
    </subcellularLocation>
</comment>
<name>A0AAF0DWM1_9BASI</name>
<evidence type="ECO:0000256" key="5">
    <source>
        <dbReference type="ARBA" id="ARBA00022989"/>
    </source>
</evidence>
<evidence type="ECO:0000256" key="2">
    <source>
        <dbReference type="ARBA" id="ARBA00022448"/>
    </source>
</evidence>
<keyword evidence="6 7" id="KW-0472">Membrane</keyword>
<evidence type="ECO:0000259" key="8">
    <source>
        <dbReference type="Pfam" id="PF00324"/>
    </source>
</evidence>
<dbReference type="PROSITE" id="PS00218">
    <property type="entry name" value="AMINO_ACID_PERMEASE_1"/>
    <property type="match status" value="1"/>
</dbReference>
<dbReference type="Proteomes" id="UP001216638">
    <property type="component" value="Chromosome 4"/>
</dbReference>
<keyword evidence="10" id="KW-1185">Reference proteome</keyword>
<dbReference type="PANTHER" id="PTHR43341">
    <property type="entry name" value="AMINO ACID PERMEASE"/>
    <property type="match status" value="1"/>
</dbReference>
<dbReference type="Pfam" id="PF00324">
    <property type="entry name" value="AA_permease"/>
    <property type="match status" value="1"/>
</dbReference>
<feature type="transmembrane region" description="Helical" evidence="7">
    <location>
        <begin position="158"/>
        <end position="179"/>
    </location>
</feature>
<reference evidence="9" key="1">
    <citation type="submission" date="2023-03" db="EMBL/GenBank/DDBJ databases">
        <title>Mating type loci evolution in Malassezia.</title>
        <authorList>
            <person name="Coelho M.A."/>
        </authorList>
    </citation>
    <scope>NUCLEOTIDE SEQUENCE</scope>
    <source>
        <strain evidence="9">CBS 14135</strain>
    </source>
</reference>
<dbReference type="InterPro" id="IPR050524">
    <property type="entry name" value="APC_YAT"/>
</dbReference>
<feature type="domain" description="Amino acid permease/ SLC12A" evidence="8">
    <location>
        <begin position="76"/>
        <end position="542"/>
    </location>
</feature>
<feature type="transmembrane region" description="Helical" evidence="7">
    <location>
        <begin position="302"/>
        <end position="323"/>
    </location>
</feature>
<keyword evidence="3 7" id="KW-0812">Transmembrane</keyword>
<sequence>MGLFQEWIDGFKPAEAAGFGKDPSYAGEFDEEMDKKPEVLGNGDFSNAVTTVQTEDGGIAYVPEKTPLKRRLEGRHIQFIALGGGIGTGLFIGSASSLSTAGPAFLIVDFLIMGIMLVFVIFALGELACVLPVSGAFATYASRFVDPAWGFAMGWNYYLQWLIVTPLEFVASALVITFWDTEQKVSPGIWIMIFFLVLTVINLFGVRGYAEAEFIATFIKVLTVIGLIFALIVIDCGGVVGGPGYMGTHTWWDPGAINNGFKGFCTVFTGAAFSFNGSELVGLAAAETKEPRKVLPKAAKQIVFRIVVFYLLSLFLVSLVVPYDDERLTNADHPYDPRTSPFVIALEIGKVKALAHIVNAVIIISTLSVANSGVYAGSRTMLSLAEQGFAPKLFKYVDREGRPLPATLLSLAFGALAFLVYSSDEGTIFSWLLQISGLSGIFTWGSVCLCHIRFRQVWAMQGHSLRELPWASPFGVYGSWAGLSLNILVIAANVYIGAFPIGEGGESPNDRAYDFFNANISLVVLLVFFVSYKLIYRTRFVRLEEMDIHTGRRDPVSEEVLEQERAEARARPLWKKILRAVF</sequence>
<keyword evidence="4" id="KW-0029">Amino-acid transport</keyword>
<dbReference type="Gene3D" id="1.20.1740.10">
    <property type="entry name" value="Amino acid/polyamine transporter I"/>
    <property type="match status" value="1"/>
</dbReference>
<dbReference type="PANTHER" id="PTHR43341:SF1">
    <property type="entry name" value="GENERAL AMINO-ACID PERMEASE GAP1"/>
    <property type="match status" value="1"/>
</dbReference>
<dbReference type="GO" id="GO:0016020">
    <property type="term" value="C:membrane"/>
    <property type="evidence" value="ECO:0007669"/>
    <property type="project" value="UniProtKB-SubCell"/>
</dbReference>
<proteinExistence type="predicted"/>
<feature type="transmembrane region" description="Helical" evidence="7">
    <location>
        <begin position="79"/>
        <end position="98"/>
    </location>
</feature>
<gene>
    <name evidence="9" type="ORF">MBRA1_003404</name>
</gene>
<dbReference type="FunFam" id="1.20.1740.10:FF:000017">
    <property type="entry name" value="Amino acid permease"/>
    <property type="match status" value="1"/>
</dbReference>
<feature type="transmembrane region" description="Helical" evidence="7">
    <location>
        <begin position="353"/>
        <end position="376"/>
    </location>
</feature>
<dbReference type="GO" id="GO:0015171">
    <property type="term" value="F:amino acid transmembrane transporter activity"/>
    <property type="evidence" value="ECO:0007669"/>
    <property type="project" value="TreeGrafter"/>
</dbReference>
<organism evidence="9 10">
    <name type="scientific">Malassezia brasiliensis</name>
    <dbReference type="NCBI Taxonomy" id="1821822"/>
    <lineage>
        <taxon>Eukaryota</taxon>
        <taxon>Fungi</taxon>
        <taxon>Dikarya</taxon>
        <taxon>Basidiomycota</taxon>
        <taxon>Ustilaginomycotina</taxon>
        <taxon>Malasseziomycetes</taxon>
        <taxon>Malasseziales</taxon>
        <taxon>Malasseziaceae</taxon>
        <taxon>Malassezia</taxon>
    </lineage>
</organism>
<evidence type="ECO:0000256" key="7">
    <source>
        <dbReference type="SAM" id="Phobius"/>
    </source>
</evidence>
<dbReference type="PIRSF" id="PIRSF006060">
    <property type="entry name" value="AA_transporter"/>
    <property type="match status" value="1"/>
</dbReference>